<dbReference type="EMBL" id="GL348721">
    <property type="protein sequence ID" value="EFH39497.1"/>
    <property type="molecule type" value="Genomic_DNA"/>
</dbReference>
<dbReference type="Gramene" id="Al_scaffold_0009_5">
    <property type="protein sequence ID" value="Al_scaffold_0009_5"/>
    <property type="gene ID" value="Al_scaffold_0009_5"/>
</dbReference>
<evidence type="ECO:0000313" key="2">
    <source>
        <dbReference type="Proteomes" id="UP000008694"/>
    </source>
</evidence>
<dbReference type="AlphaFoldDB" id="D7MV60"/>
<accession>D7MV60</accession>
<reference evidence="2" key="1">
    <citation type="journal article" date="2011" name="Nat. Genet.">
        <title>The Arabidopsis lyrata genome sequence and the basis of rapid genome size change.</title>
        <authorList>
            <person name="Hu T.T."/>
            <person name="Pattyn P."/>
            <person name="Bakker E.G."/>
            <person name="Cao J."/>
            <person name="Cheng J.-F."/>
            <person name="Clark R.M."/>
            <person name="Fahlgren N."/>
            <person name="Fawcett J.A."/>
            <person name="Grimwood J."/>
            <person name="Gundlach H."/>
            <person name="Haberer G."/>
            <person name="Hollister J.D."/>
            <person name="Ossowski S."/>
            <person name="Ottilar R.P."/>
            <person name="Salamov A.A."/>
            <person name="Schneeberger K."/>
            <person name="Spannagl M."/>
            <person name="Wang X."/>
            <person name="Yang L."/>
            <person name="Nasrallah M.E."/>
            <person name="Bergelson J."/>
            <person name="Carrington J.C."/>
            <person name="Gaut B.S."/>
            <person name="Schmutz J."/>
            <person name="Mayer K.F.X."/>
            <person name="Van de Peer Y."/>
            <person name="Grigoriev I.V."/>
            <person name="Nordborg M."/>
            <person name="Weigel D."/>
            <person name="Guo Y.-L."/>
        </authorList>
    </citation>
    <scope>NUCLEOTIDE SEQUENCE [LARGE SCALE GENOMIC DNA]</scope>
    <source>
        <strain evidence="2">cv. MN47</strain>
    </source>
</reference>
<name>D7MV60_ARALL</name>
<evidence type="ECO:0000313" key="1">
    <source>
        <dbReference type="EMBL" id="EFH39497.1"/>
    </source>
</evidence>
<dbReference type="HOGENOM" id="CLU_2309930_0_0_1"/>
<keyword evidence="2" id="KW-1185">Reference proteome</keyword>
<dbReference type="Proteomes" id="UP000008694">
    <property type="component" value="Unassembled WGS sequence"/>
</dbReference>
<organism evidence="2">
    <name type="scientific">Arabidopsis lyrata subsp. lyrata</name>
    <name type="common">Lyre-leaved rock-cress</name>
    <dbReference type="NCBI Taxonomy" id="81972"/>
    <lineage>
        <taxon>Eukaryota</taxon>
        <taxon>Viridiplantae</taxon>
        <taxon>Streptophyta</taxon>
        <taxon>Embryophyta</taxon>
        <taxon>Tracheophyta</taxon>
        <taxon>Spermatophyta</taxon>
        <taxon>Magnoliopsida</taxon>
        <taxon>eudicotyledons</taxon>
        <taxon>Gunneridae</taxon>
        <taxon>Pentapetalae</taxon>
        <taxon>rosids</taxon>
        <taxon>malvids</taxon>
        <taxon>Brassicales</taxon>
        <taxon>Brassicaceae</taxon>
        <taxon>Camelineae</taxon>
        <taxon>Arabidopsis</taxon>
    </lineage>
</organism>
<gene>
    <name evidence="1" type="ORF">ARALYDRAFT_682967</name>
</gene>
<sequence>MNKLHTLARLNLAINMSFCYMGDHNSLMSEKTSMQSRISSLRHRVLKPSFTTTTTIDDVQRISAVTSALEFNATMPSHQPWSLIQIPIAAMFSTDNNESS</sequence>
<protein>
    <submittedName>
        <fullName evidence="1">Predicted protein</fullName>
    </submittedName>
</protein>
<proteinExistence type="predicted"/>